<reference evidence="1" key="1">
    <citation type="submission" date="2020-07" db="EMBL/GenBank/DDBJ databases">
        <title>Huge and variable diversity of episymbiotic CPR bacteria and DPANN archaea in groundwater ecosystems.</title>
        <authorList>
            <person name="He C.Y."/>
            <person name="Keren R."/>
            <person name="Whittaker M."/>
            <person name="Farag I.F."/>
            <person name="Doudna J."/>
            <person name="Cate J.H.D."/>
            <person name="Banfield J.F."/>
        </authorList>
    </citation>
    <scope>NUCLEOTIDE SEQUENCE</scope>
    <source>
        <strain evidence="1">NC_groundwater_17_Pr7_B-0.1um_64_12</strain>
    </source>
</reference>
<sequence length="128" mass="13608">MKRRGNTLVMMLSAVGILMLLLVVFFVGQVGGVGAGPGKERADKMGTTVPGKVIFAARDEVCKSNLSQAREAVKIARMGAPDGKAPDTLEELHLGSSFTKCPIEPHEPYNYNPATGEVTCPHPGHGDY</sequence>
<comment type="caution">
    <text evidence="1">The sequence shown here is derived from an EMBL/GenBank/DDBJ whole genome shotgun (WGS) entry which is preliminary data.</text>
</comment>
<organism evidence="1 2">
    <name type="scientific">Fimbriimonas ginsengisoli</name>
    <dbReference type="NCBI Taxonomy" id="1005039"/>
    <lineage>
        <taxon>Bacteria</taxon>
        <taxon>Bacillati</taxon>
        <taxon>Armatimonadota</taxon>
        <taxon>Fimbriimonadia</taxon>
        <taxon>Fimbriimonadales</taxon>
        <taxon>Fimbriimonadaceae</taxon>
        <taxon>Fimbriimonas</taxon>
    </lineage>
</organism>
<name>A0A931LSV4_FIMGI</name>
<dbReference type="AlphaFoldDB" id="A0A931LSV4"/>
<proteinExistence type="predicted"/>
<evidence type="ECO:0000313" key="2">
    <source>
        <dbReference type="Proteomes" id="UP000727962"/>
    </source>
</evidence>
<dbReference type="Proteomes" id="UP000727962">
    <property type="component" value="Unassembled WGS sequence"/>
</dbReference>
<accession>A0A931LSV4</accession>
<evidence type="ECO:0000313" key="1">
    <source>
        <dbReference type="EMBL" id="MBI1756752.1"/>
    </source>
</evidence>
<dbReference type="EMBL" id="JACOSL010000039">
    <property type="protein sequence ID" value="MBI1756752.1"/>
    <property type="molecule type" value="Genomic_DNA"/>
</dbReference>
<protein>
    <submittedName>
        <fullName evidence="1">Uncharacterized protein</fullName>
    </submittedName>
</protein>
<gene>
    <name evidence="1" type="ORF">HYR64_06560</name>
</gene>